<dbReference type="Proteomes" id="UP001317532">
    <property type="component" value="Chromosome"/>
</dbReference>
<dbReference type="InterPro" id="IPR000719">
    <property type="entry name" value="Prot_kinase_dom"/>
</dbReference>
<feature type="transmembrane region" description="Helical" evidence="2">
    <location>
        <begin position="392"/>
        <end position="412"/>
    </location>
</feature>
<reference evidence="4 5" key="1">
    <citation type="journal article" date="2022" name="ISME Commun">
        <title>Vulcanimicrobium alpinus gen. nov. sp. nov., the first cultivated representative of the candidate phylum 'Eremiobacterota', is a metabolically versatile aerobic anoxygenic phototroph.</title>
        <authorList>
            <person name="Yabe S."/>
            <person name="Muto K."/>
            <person name="Abe K."/>
            <person name="Yokota A."/>
            <person name="Staudigel H."/>
            <person name="Tebo B.M."/>
        </authorList>
    </citation>
    <scope>NUCLEOTIDE SEQUENCE [LARGE SCALE GENOMIC DNA]</scope>
    <source>
        <strain evidence="4 5">WC8-2</strain>
    </source>
</reference>
<keyword evidence="2" id="KW-0812">Transmembrane</keyword>
<dbReference type="GO" id="GO:0005524">
    <property type="term" value="F:ATP binding"/>
    <property type="evidence" value="ECO:0007669"/>
    <property type="project" value="InterPro"/>
</dbReference>
<keyword evidence="2" id="KW-1133">Transmembrane helix</keyword>
<dbReference type="AlphaFoldDB" id="A0AAN1XST7"/>
<dbReference type="Gene3D" id="1.10.510.10">
    <property type="entry name" value="Transferase(Phosphotransferase) domain 1"/>
    <property type="match status" value="1"/>
</dbReference>
<evidence type="ECO:0000313" key="4">
    <source>
        <dbReference type="EMBL" id="BDE05059.1"/>
    </source>
</evidence>
<accession>A0AAN1XST7</accession>
<dbReference type="GO" id="GO:0004674">
    <property type="term" value="F:protein serine/threonine kinase activity"/>
    <property type="evidence" value="ECO:0007669"/>
    <property type="project" value="TreeGrafter"/>
</dbReference>
<keyword evidence="2" id="KW-0472">Membrane</keyword>
<dbReference type="Pfam" id="PF00069">
    <property type="entry name" value="Pkinase"/>
    <property type="match status" value="1"/>
</dbReference>
<dbReference type="PANTHER" id="PTHR44329">
    <property type="entry name" value="SERINE/THREONINE-PROTEIN KINASE TNNI3K-RELATED"/>
    <property type="match status" value="1"/>
</dbReference>
<dbReference type="SUPFAM" id="SSF56112">
    <property type="entry name" value="Protein kinase-like (PK-like)"/>
    <property type="match status" value="1"/>
</dbReference>
<keyword evidence="5" id="KW-1185">Reference proteome</keyword>
<feature type="coiled-coil region" evidence="1">
    <location>
        <begin position="611"/>
        <end position="638"/>
    </location>
</feature>
<protein>
    <recommendedName>
        <fullName evidence="3">Protein kinase domain-containing protein</fullName>
    </recommendedName>
</protein>
<evidence type="ECO:0000256" key="1">
    <source>
        <dbReference type="SAM" id="Coils"/>
    </source>
</evidence>
<dbReference type="EMBL" id="AP025523">
    <property type="protein sequence ID" value="BDE05059.1"/>
    <property type="molecule type" value="Genomic_DNA"/>
</dbReference>
<dbReference type="PROSITE" id="PS50011">
    <property type="entry name" value="PROTEIN_KINASE_DOM"/>
    <property type="match status" value="1"/>
</dbReference>
<keyword evidence="1" id="KW-0175">Coiled coil</keyword>
<dbReference type="RefSeq" id="WP_317996126.1">
    <property type="nucleotide sequence ID" value="NZ_AP025523.1"/>
</dbReference>
<evidence type="ECO:0000313" key="5">
    <source>
        <dbReference type="Proteomes" id="UP001317532"/>
    </source>
</evidence>
<feature type="domain" description="Protein kinase" evidence="3">
    <location>
        <begin position="11"/>
        <end position="294"/>
    </location>
</feature>
<evidence type="ECO:0000256" key="2">
    <source>
        <dbReference type="SAM" id="Phobius"/>
    </source>
</evidence>
<dbReference type="InterPro" id="IPR011009">
    <property type="entry name" value="Kinase-like_dom_sf"/>
</dbReference>
<dbReference type="InterPro" id="IPR051681">
    <property type="entry name" value="Ser/Thr_Kinases-Pseudokinases"/>
</dbReference>
<organism evidence="4 5">
    <name type="scientific">Vulcanimicrobium alpinum</name>
    <dbReference type="NCBI Taxonomy" id="3016050"/>
    <lineage>
        <taxon>Bacteria</taxon>
        <taxon>Bacillati</taxon>
        <taxon>Vulcanimicrobiota</taxon>
        <taxon>Vulcanimicrobiia</taxon>
        <taxon>Vulcanimicrobiales</taxon>
        <taxon>Vulcanimicrobiaceae</taxon>
        <taxon>Vulcanimicrobium</taxon>
    </lineage>
</organism>
<dbReference type="KEGG" id="vab:WPS_03350"/>
<sequence>MGYRDGSGATLTIGKKLGEGGEGAVYVTREQPDLVAKVYARPVPPEQVAKLDAMVRAGDPALRTVAAWPSALLFDGARPVGFTMRKIAARHPLHDLLGPARRRILFPNTHWTFLIHTATNLARAFEVMHDRGIVIGDVNSNNVVVHRDSTAQLIDCDSFQIRAGETVFRCNVGVPEYQPPELQGCDLSRVERTAEHDLFGLAVMIFQLLFVGKHPFAGVLPPGTGENGAIGANVAARRFFYGGDARRRGLRPPPGSLALSAVTPEIEAHFARAFLGAPCDRPSAAAWRAALAALERATVRCDANPLHRHVDATRCPWCTLERRGLHYFTPPVVRRRLRRADESFWKTISNADVERAWTTIAAVVPPPLRDPAFAAARYPAVPLHLWSRTRRWAYAGGAAAAVLSIAAMFVFLHAWFALAPGVAALYLWAGLAFRPDARRLVTVRERRSSAARQAAAAARDAWRRAALNAEFTERRAALARLHGRLLAQRARFEAERAQLRAATELAALDAFLRRHRIAGLQDPALDAEMRLLLDVRGIVTAADVTWETLPAPRLWGRINAMRDALVAWRQRLERQFLAQRRTCGDPKTIDDLVRRHARERIDGYDALRAGAAELQAIAKRIVAQRDALEARARALADEAARADPDAHVSPLFYKTPVL</sequence>
<gene>
    <name evidence="4" type="primary">yegI</name>
    <name evidence="4" type="ORF">WPS_03350</name>
</gene>
<proteinExistence type="predicted"/>
<evidence type="ECO:0000259" key="3">
    <source>
        <dbReference type="PROSITE" id="PS50011"/>
    </source>
</evidence>
<name>A0AAN1XST7_UNVUL</name>